<comment type="caution">
    <text evidence="3">The sequence shown here is derived from an EMBL/GenBank/DDBJ whole genome shotgun (WGS) entry which is preliminary data.</text>
</comment>
<protein>
    <submittedName>
        <fullName evidence="3">Uncharacterized protein</fullName>
    </submittedName>
</protein>
<sequence length="350" mass="38251">LPYILHPVDLHFALAMICIPGRGGLQSRALRLAVVLVSASLAQADCDGLCPVTAPRAQASGSSVLQVGAHHLATSFDTAESHKNQRSHKNETDPVVSSYETTSDIEAEETLSGQGTKSESNTTLLVKLDAGNELDGVDVKTIRGENLVIQEPPPSSSDLWPGCKVRAHGLVQALALNGRTGIVKSKDAAREGRWEVEFWSQDGGKCEVNASIKRENLVLLEDRGAEDKFQTKLCTVLDGECVDMPLSYGDDLNQPSDTRGGEWTRQIIVTRAGEDLRWLDALPEIPTLVYNRKGDDRLLPRPRPNLQVVKADNFGREDESMMRHIIANYEALPNVTVFLQGWPFGHCPGI</sequence>
<feature type="non-terminal residue" evidence="3">
    <location>
        <position position="1"/>
    </location>
</feature>
<feature type="chain" id="PRO_5032784563" evidence="2">
    <location>
        <begin position="45"/>
        <end position="350"/>
    </location>
</feature>
<proteinExistence type="predicted"/>
<feature type="compositionally biased region" description="Basic and acidic residues" evidence="1">
    <location>
        <begin position="79"/>
        <end position="92"/>
    </location>
</feature>
<dbReference type="AlphaFoldDB" id="A0A813E323"/>
<feature type="non-terminal residue" evidence="3">
    <location>
        <position position="350"/>
    </location>
</feature>
<evidence type="ECO:0000313" key="4">
    <source>
        <dbReference type="Proteomes" id="UP000654075"/>
    </source>
</evidence>
<evidence type="ECO:0000313" key="3">
    <source>
        <dbReference type="EMBL" id="CAE8593082.1"/>
    </source>
</evidence>
<keyword evidence="2" id="KW-0732">Signal</keyword>
<gene>
    <name evidence="3" type="ORF">PGLA1383_LOCUS11695</name>
</gene>
<feature type="region of interest" description="Disordered" evidence="1">
    <location>
        <begin position="78"/>
        <end position="119"/>
    </location>
</feature>
<name>A0A813E323_POLGL</name>
<evidence type="ECO:0000256" key="1">
    <source>
        <dbReference type="SAM" id="MobiDB-lite"/>
    </source>
</evidence>
<keyword evidence="4" id="KW-1185">Reference proteome</keyword>
<feature type="signal peptide" evidence="2">
    <location>
        <begin position="1"/>
        <end position="44"/>
    </location>
</feature>
<dbReference type="EMBL" id="CAJNNV010006105">
    <property type="protein sequence ID" value="CAE8593082.1"/>
    <property type="molecule type" value="Genomic_DNA"/>
</dbReference>
<accession>A0A813E323</accession>
<organism evidence="3 4">
    <name type="scientific">Polarella glacialis</name>
    <name type="common">Dinoflagellate</name>
    <dbReference type="NCBI Taxonomy" id="89957"/>
    <lineage>
        <taxon>Eukaryota</taxon>
        <taxon>Sar</taxon>
        <taxon>Alveolata</taxon>
        <taxon>Dinophyceae</taxon>
        <taxon>Suessiales</taxon>
        <taxon>Suessiaceae</taxon>
        <taxon>Polarella</taxon>
    </lineage>
</organism>
<reference evidence="3" key="1">
    <citation type="submission" date="2021-02" db="EMBL/GenBank/DDBJ databases">
        <authorList>
            <person name="Dougan E. K."/>
            <person name="Rhodes N."/>
            <person name="Thang M."/>
            <person name="Chan C."/>
        </authorList>
    </citation>
    <scope>NUCLEOTIDE SEQUENCE</scope>
</reference>
<evidence type="ECO:0000256" key="2">
    <source>
        <dbReference type="SAM" id="SignalP"/>
    </source>
</evidence>
<dbReference type="Proteomes" id="UP000654075">
    <property type="component" value="Unassembled WGS sequence"/>
</dbReference>